<dbReference type="InterPro" id="IPR000510">
    <property type="entry name" value="Nase/OxRdtase_comp1"/>
</dbReference>
<dbReference type="PANTHER" id="PTHR42956">
    <property type="entry name" value="NITROGENASE IRON-MOLYBDENUM COFACTOR BIOSYNTHESIS PROTEIN NIFE"/>
    <property type="match status" value="1"/>
</dbReference>
<dbReference type="PANTHER" id="PTHR42956:SF1">
    <property type="entry name" value="NITROGENASE IRON-MOLYBDENUM COFACTOR BIOSYNTHESIS PROTEIN NIFE"/>
    <property type="match status" value="1"/>
</dbReference>
<dbReference type="Pfam" id="PF00148">
    <property type="entry name" value="Oxidored_nitro"/>
    <property type="match status" value="1"/>
</dbReference>
<evidence type="ECO:0000313" key="3">
    <source>
        <dbReference type="Proteomes" id="UP001623660"/>
    </source>
</evidence>
<reference evidence="2 3" key="1">
    <citation type="submission" date="2024-11" db="EMBL/GenBank/DDBJ databases">
        <authorList>
            <person name="Heng Y.C."/>
            <person name="Lim A.C.H."/>
            <person name="Lee J.K.Y."/>
            <person name="Kittelmann S."/>
        </authorList>
    </citation>
    <scope>NUCLEOTIDE SEQUENCE [LARGE SCALE GENOMIC DNA]</scope>
    <source>
        <strain evidence="2 3">WILCCON 0269</strain>
    </source>
</reference>
<dbReference type="InterPro" id="IPR049939">
    <property type="entry name" value="NifE-like"/>
</dbReference>
<evidence type="ECO:0000259" key="1">
    <source>
        <dbReference type="Pfam" id="PF00148"/>
    </source>
</evidence>
<feature type="domain" description="Nitrogenase/oxidoreductase component 1" evidence="1">
    <location>
        <begin position="52"/>
        <end position="452"/>
    </location>
</feature>
<proteinExistence type="predicted"/>
<dbReference type="Gene3D" id="3.40.50.1980">
    <property type="entry name" value="Nitrogenase molybdenum iron protein domain"/>
    <property type="match status" value="3"/>
</dbReference>
<gene>
    <name evidence="2" type="ORF">ACJDU8_00335</name>
</gene>
<name>A0ABW8SE96_9CLOT</name>
<protein>
    <submittedName>
        <fullName evidence="2">Nitrogenase component 1</fullName>
    </submittedName>
</protein>
<dbReference type="SUPFAM" id="SSF53807">
    <property type="entry name" value="Helical backbone' metal receptor"/>
    <property type="match status" value="1"/>
</dbReference>
<dbReference type="Proteomes" id="UP001623660">
    <property type="component" value="Unassembled WGS sequence"/>
</dbReference>
<dbReference type="RefSeq" id="WP_406790165.1">
    <property type="nucleotide sequence ID" value="NZ_JBJHZX010000001.1"/>
</dbReference>
<sequence length="490" mass="54822">MAINLKLPELAVREQRLGAIISYDGSAQDIYEKSLHRSLKPQERRFSQCAGCSSSCAFGIMANIIGAVIINHAPIGCASDFAQAQDNVRRGAALRGINIENFKAISTNLQEKDTIYGGDAKLREAVLLAKERFNPKIIFVSASCASGIIGEDIESLAEELGEETGIKIVPVYCEGFKSKVWTTGFDVAGHAILRNLVKKSSKKTNHVNIINFQGAHVFDDLLGKLDLIPRYLFPFSTFEEIEKTSDAIATANICETLGSYVSAALESEFDVPEVRAPIPTGLKWTDEWLREIGRLVNKEERAEEIIKEEHERIRPRLEELREKLKGKKIYIMAGDSIVQSYVSVADSLGLEVIGALGFHHDQVYDNDYQEINTVGNMLKHIGDVGNYCVTNKQPYQFTNILKKLNPDFVLARHPAIAVIVNKLGFPAFHLADPNMIIGYDGIIDLGERVYECIRTKKHIDTLAKHFESPYTDWWLEQDPFTFERGGKELE</sequence>
<evidence type="ECO:0000313" key="2">
    <source>
        <dbReference type="EMBL" id="MFL0194042.1"/>
    </source>
</evidence>
<keyword evidence="3" id="KW-1185">Reference proteome</keyword>
<organism evidence="2 3">
    <name type="scientific">Candidatus Clostridium eludens</name>
    <dbReference type="NCBI Taxonomy" id="3381663"/>
    <lineage>
        <taxon>Bacteria</taxon>
        <taxon>Bacillati</taxon>
        <taxon>Bacillota</taxon>
        <taxon>Clostridia</taxon>
        <taxon>Eubacteriales</taxon>
        <taxon>Clostridiaceae</taxon>
        <taxon>Clostridium</taxon>
    </lineage>
</organism>
<comment type="caution">
    <text evidence="2">The sequence shown here is derived from an EMBL/GenBank/DDBJ whole genome shotgun (WGS) entry which is preliminary data.</text>
</comment>
<accession>A0ABW8SE96</accession>
<dbReference type="EMBL" id="JBJHZX010000001">
    <property type="protein sequence ID" value="MFL0194042.1"/>
    <property type="molecule type" value="Genomic_DNA"/>
</dbReference>